<name>A0ABN9P695_9DINO</name>
<keyword evidence="3" id="KW-1185">Reference proteome</keyword>
<reference evidence="2" key="1">
    <citation type="submission" date="2023-10" db="EMBL/GenBank/DDBJ databases">
        <authorList>
            <person name="Chen Y."/>
            <person name="Shah S."/>
            <person name="Dougan E. K."/>
            <person name="Thang M."/>
            <person name="Chan C."/>
        </authorList>
    </citation>
    <scope>NUCLEOTIDE SEQUENCE [LARGE SCALE GENOMIC DNA]</scope>
</reference>
<sequence>MRRGLMETVEHGRQYRERGNASQMRQTRREEAGKTQGHWTLSRSSLDDAATCTPPASGWCRAGPRRAPPLRQQKNGPVARPPTAGRAVWAGTRDANGEGPHGGGGDAAARRRLSGPPALQAATVDGGGHWMREPWDSCTPAHAHSISRHARTPPAEAEAPQLQHPRQALQPRRQAARATEGCADGAGGARR</sequence>
<feature type="region of interest" description="Disordered" evidence="1">
    <location>
        <begin position="1"/>
        <end position="191"/>
    </location>
</feature>
<evidence type="ECO:0000313" key="2">
    <source>
        <dbReference type="EMBL" id="CAK0788172.1"/>
    </source>
</evidence>
<feature type="compositionally biased region" description="Low complexity" evidence="1">
    <location>
        <begin position="159"/>
        <end position="178"/>
    </location>
</feature>
<organism evidence="2 3">
    <name type="scientific">Prorocentrum cordatum</name>
    <dbReference type="NCBI Taxonomy" id="2364126"/>
    <lineage>
        <taxon>Eukaryota</taxon>
        <taxon>Sar</taxon>
        <taxon>Alveolata</taxon>
        <taxon>Dinophyceae</taxon>
        <taxon>Prorocentrales</taxon>
        <taxon>Prorocentraceae</taxon>
        <taxon>Prorocentrum</taxon>
    </lineage>
</organism>
<gene>
    <name evidence="2" type="ORF">PCOR1329_LOCUS123</name>
</gene>
<proteinExistence type="predicted"/>
<dbReference type="Proteomes" id="UP001189429">
    <property type="component" value="Unassembled WGS sequence"/>
</dbReference>
<evidence type="ECO:0000313" key="3">
    <source>
        <dbReference type="Proteomes" id="UP001189429"/>
    </source>
</evidence>
<protein>
    <submittedName>
        <fullName evidence="2">Uncharacterized protein</fullName>
    </submittedName>
</protein>
<evidence type="ECO:0000256" key="1">
    <source>
        <dbReference type="SAM" id="MobiDB-lite"/>
    </source>
</evidence>
<comment type="caution">
    <text evidence="2">The sequence shown here is derived from an EMBL/GenBank/DDBJ whole genome shotgun (WGS) entry which is preliminary data.</text>
</comment>
<dbReference type="EMBL" id="CAUYUJ010000003">
    <property type="protein sequence ID" value="CAK0788172.1"/>
    <property type="molecule type" value="Genomic_DNA"/>
</dbReference>
<feature type="compositionally biased region" description="Basic and acidic residues" evidence="1">
    <location>
        <begin position="1"/>
        <end position="19"/>
    </location>
</feature>
<accession>A0ABN9P695</accession>